<sequence length="103" mass="10490">MAGGGAVGQAGGEFASATPDGFAIQARDAREFAVAGLGGVGGEAAKIPAALWFVEATEQQIDLLVALGQRGVAASLARVTVALMDNPFHLRAHGWSPHSEHQV</sequence>
<accession>A0A6J4MUD4</accession>
<dbReference type="EMBL" id="CADCTR010002659">
    <property type="protein sequence ID" value="CAA9364770.1"/>
    <property type="molecule type" value="Genomic_DNA"/>
</dbReference>
<gene>
    <name evidence="1" type="ORF">AVDCRST_MAG93-7886</name>
</gene>
<protein>
    <submittedName>
        <fullName evidence="1">Uncharacterized protein</fullName>
    </submittedName>
</protein>
<dbReference type="AlphaFoldDB" id="A0A6J4MUD4"/>
<organism evidence="1">
    <name type="scientific">uncultured Chloroflexia bacterium</name>
    <dbReference type="NCBI Taxonomy" id="1672391"/>
    <lineage>
        <taxon>Bacteria</taxon>
        <taxon>Bacillati</taxon>
        <taxon>Chloroflexota</taxon>
        <taxon>Chloroflexia</taxon>
        <taxon>environmental samples</taxon>
    </lineage>
</organism>
<reference evidence="1" key="1">
    <citation type="submission" date="2020-02" db="EMBL/GenBank/DDBJ databases">
        <authorList>
            <person name="Meier V. D."/>
        </authorList>
    </citation>
    <scope>NUCLEOTIDE SEQUENCE</scope>
    <source>
        <strain evidence="1">AVDCRST_MAG93</strain>
    </source>
</reference>
<name>A0A6J4MUD4_9CHLR</name>
<proteinExistence type="predicted"/>
<evidence type="ECO:0000313" key="1">
    <source>
        <dbReference type="EMBL" id="CAA9364770.1"/>
    </source>
</evidence>